<dbReference type="InterPro" id="IPR037238">
    <property type="entry name" value="YbiA-like_sf"/>
</dbReference>
<reference evidence="4 5" key="1">
    <citation type="submission" date="2019-08" db="EMBL/GenBank/DDBJ databases">
        <title>Deep-cultivation of Planctomycetes and their phenomic and genomic characterization uncovers novel biology.</title>
        <authorList>
            <person name="Wiegand S."/>
            <person name="Jogler M."/>
            <person name="Boedeker C."/>
            <person name="Pinto D."/>
            <person name="Vollmers J."/>
            <person name="Rivas-Marin E."/>
            <person name="Kohn T."/>
            <person name="Peeters S.H."/>
            <person name="Heuer A."/>
            <person name="Rast P."/>
            <person name="Oberbeckmann S."/>
            <person name="Bunk B."/>
            <person name="Jeske O."/>
            <person name="Meyerdierks A."/>
            <person name="Storesund J.E."/>
            <person name="Kallscheuer N."/>
            <person name="Luecker S."/>
            <person name="Lage O.M."/>
            <person name="Pohl T."/>
            <person name="Merkel B.J."/>
            <person name="Hornburger P."/>
            <person name="Mueller R.-W."/>
            <person name="Bruemmer F."/>
            <person name="Labrenz M."/>
            <person name="Spormann A.M."/>
            <person name="Op den Camp H."/>
            <person name="Overmann J."/>
            <person name="Amann R."/>
            <person name="Jetten M.S.M."/>
            <person name="Mascher T."/>
            <person name="Medema M.H."/>
            <person name="Devos D.P."/>
            <person name="Kaster A.-K."/>
            <person name="Ovreas L."/>
            <person name="Rohde M."/>
            <person name="Galperin M.Y."/>
            <person name="Jogler C."/>
        </authorList>
    </citation>
    <scope>NUCLEOTIDE SEQUENCE [LARGE SCALE GENOMIC DNA]</scope>
    <source>
        <strain evidence="4 5">DSM 8797</strain>
    </source>
</reference>
<dbReference type="Proteomes" id="UP000322887">
    <property type="component" value="Chromosome"/>
</dbReference>
<dbReference type="InterPro" id="IPR012816">
    <property type="entry name" value="NADAR"/>
</dbReference>
<evidence type="ECO:0000256" key="2">
    <source>
        <dbReference type="ARBA" id="ARBA00000751"/>
    </source>
</evidence>
<accession>A0ABX5YSP3</accession>
<dbReference type="RefSeq" id="WP_002645649.1">
    <property type="nucleotide sequence ID" value="NZ_CP042910.1"/>
</dbReference>
<proteinExistence type="predicted"/>
<dbReference type="SUPFAM" id="SSF143990">
    <property type="entry name" value="YbiA-like"/>
    <property type="match status" value="1"/>
</dbReference>
<evidence type="ECO:0000256" key="1">
    <source>
        <dbReference type="ARBA" id="ARBA00000022"/>
    </source>
</evidence>
<dbReference type="EMBL" id="CP042910">
    <property type="protein sequence ID" value="QEG18746.1"/>
    <property type="molecule type" value="Genomic_DNA"/>
</dbReference>
<gene>
    <name evidence="4" type="primary">ybiA_2</name>
    <name evidence="4" type="ORF">GmarT_46370</name>
</gene>
<dbReference type="Gene3D" id="1.10.357.40">
    <property type="entry name" value="YbiA-like"/>
    <property type="match status" value="1"/>
</dbReference>
<evidence type="ECO:0000259" key="3">
    <source>
        <dbReference type="Pfam" id="PF08719"/>
    </source>
</evidence>
<evidence type="ECO:0000313" key="5">
    <source>
        <dbReference type="Proteomes" id="UP000322887"/>
    </source>
</evidence>
<keyword evidence="5" id="KW-1185">Reference proteome</keyword>
<evidence type="ECO:0000313" key="4">
    <source>
        <dbReference type="EMBL" id="QEG18746.1"/>
    </source>
</evidence>
<dbReference type="CDD" id="cd15457">
    <property type="entry name" value="NADAR"/>
    <property type="match status" value="1"/>
</dbReference>
<organism evidence="4 5">
    <name type="scientific">Gimesia maris</name>
    <dbReference type="NCBI Taxonomy" id="122"/>
    <lineage>
        <taxon>Bacteria</taxon>
        <taxon>Pseudomonadati</taxon>
        <taxon>Planctomycetota</taxon>
        <taxon>Planctomycetia</taxon>
        <taxon>Planctomycetales</taxon>
        <taxon>Planctomycetaceae</taxon>
        <taxon>Gimesia</taxon>
    </lineage>
</organism>
<feature type="domain" description="NADAR" evidence="3">
    <location>
        <begin position="10"/>
        <end position="148"/>
    </location>
</feature>
<dbReference type="NCBIfam" id="TIGR02464">
    <property type="entry name" value="ribofla_fusion"/>
    <property type="match status" value="1"/>
</dbReference>
<name>A0ABX5YSP3_9PLAN</name>
<comment type="catalytic activity">
    <reaction evidence="1">
        <text>5-amino-6-(5-phospho-D-ribosylamino)uracil + H2O = 5,6-diaminouracil + D-ribose 5-phosphate</text>
        <dbReference type="Rhea" id="RHEA:55020"/>
        <dbReference type="ChEBI" id="CHEBI:15377"/>
        <dbReference type="ChEBI" id="CHEBI:46252"/>
        <dbReference type="ChEBI" id="CHEBI:58453"/>
        <dbReference type="ChEBI" id="CHEBI:78346"/>
    </reaction>
</comment>
<dbReference type="Pfam" id="PF08719">
    <property type="entry name" value="NADAR"/>
    <property type="match status" value="1"/>
</dbReference>
<dbReference type="GeneID" id="98649098"/>
<protein>
    <submittedName>
        <fullName evidence="4">Swarming motility protein YbiA</fullName>
    </submittedName>
</protein>
<sequence length="155" mass="17829">MSDTNQPVLFYSVSEAYGEFSNFAEYPIQVDGKRWPTSEHYFQAQKFTEVQHREAIRKAPSPMQAARMGRDRKRPLRKDWESVKVAVMRTAVLSKFAQYEKLCMLLISTGQRKIVEHTTNDSYWGDGGDGSGKNMLGRILMEVRSQLREEADNST</sequence>
<comment type="catalytic activity">
    <reaction evidence="2">
        <text>2,5-diamino-6-hydroxy-4-(5-phosphoribosylamino)-pyrimidine + H2O = 2,5,6-triamino-4-hydroxypyrimidine + D-ribose 5-phosphate</text>
        <dbReference type="Rhea" id="RHEA:23436"/>
        <dbReference type="ChEBI" id="CHEBI:15377"/>
        <dbReference type="ChEBI" id="CHEBI:58614"/>
        <dbReference type="ChEBI" id="CHEBI:78346"/>
        <dbReference type="ChEBI" id="CHEBI:137796"/>
    </reaction>
</comment>